<dbReference type="SUPFAM" id="SSF57667">
    <property type="entry name" value="beta-beta-alpha zinc fingers"/>
    <property type="match status" value="2"/>
</dbReference>
<sequence>MLMILSSRERVANVSLSDAVQGEETKQFSSDRQYICGVCHKGFKRACHLKEHMSIHTTLVEDPNKPSPQYTSVRSVRKLPETQSAGETFQNSHRRASFCVSDLQQSFQPEKCLEHSHKKHTGEKPHKCDYCELSFSQKGNLKTHIKRAHHMDMVHSMNLPKTLYVPPSAGGWTRNECTEEGSTAEGPN</sequence>
<feature type="domain" description="C2H2-type" evidence="8">
    <location>
        <begin position="126"/>
        <end position="160"/>
    </location>
</feature>
<evidence type="ECO:0000256" key="1">
    <source>
        <dbReference type="ARBA" id="ARBA00004123"/>
    </source>
</evidence>
<dbReference type="InterPro" id="IPR013087">
    <property type="entry name" value="Znf_C2H2_type"/>
</dbReference>
<evidence type="ECO:0000256" key="4">
    <source>
        <dbReference type="ARBA" id="ARBA00022771"/>
    </source>
</evidence>
<keyword evidence="5" id="KW-0862">Zinc</keyword>
<organism evidence="9 10">
    <name type="scientific">Magallana gigas</name>
    <name type="common">Pacific oyster</name>
    <name type="synonym">Crassostrea gigas</name>
    <dbReference type="NCBI Taxonomy" id="29159"/>
    <lineage>
        <taxon>Eukaryota</taxon>
        <taxon>Metazoa</taxon>
        <taxon>Spiralia</taxon>
        <taxon>Lophotrochozoa</taxon>
        <taxon>Mollusca</taxon>
        <taxon>Bivalvia</taxon>
        <taxon>Autobranchia</taxon>
        <taxon>Pteriomorphia</taxon>
        <taxon>Ostreida</taxon>
        <taxon>Ostreoidea</taxon>
        <taxon>Ostreidae</taxon>
        <taxon>Magallana</taxon>
    </lineage>
</organism>
<keyword evidence="3" id="KW-0677">Repeat</keyword>
<keyword evidence="10" id="KW-1185">Reference proteome</keyword>
<keyword evidence="2" id="KW-0479">Metal-binding</keyword>
<comment type="subcellular location">
    <subcellularLocation>
        <location evidence="1">Nucleus</location>
    </subcellularLocation>
</comment>
<dbReference type="InterPro" id="IPR050331">
    <property type="entry name" value="Zinc_finger"/>
</dbReference>
<evidence type="ECO:0000313" key="10">
    <source>
        <dbReference type="Proteomes" id="UP000005408"/>
    </source>
</evidence>
<protein>
    <recommendedName>
        <fullName evidence="8">C2H2-type domain-containing protein</fullName>
    </recommendedName>
</protein>
<keyword evidence="4 7" id="KW-0863">Zinc-finger</keyword>
<dbReference type="GO" id="GO:0005634">
    <property type="term" value="C:nucleus"/>
    <property type="evidence" value="ECO:0007669"/>
    <property type="project" value="UniProtKB-SubCell"/>
</dbReference>
<proteinExistence type="predicted"/>
<evidence type="ECO:0000256" key="5">
    <source>
        <dbReference type="ARBA" id="ARBA00022833"/>
    </source>
</evidence>
<dbReference type="Gene3D" id="3.30.160.60">
    <property type="entry name" value="Classic Zinc Finger"/>
    <property type="match status" value="2"/>
</dbReference>
<evidence type="ECO:0000256" key="6">
    <source>
        <dbReference type="ARBA" id="ARBA00023242"/>
    </source>
</evidence>
<dbReference type="SMART" id="SM00355">
    <property type="entry name" value="ZnF_C2H2"/>
    <property type="match status" value="2"/>
</dbReference>
<dbReference type="EnsemblMetazoa" id="G21351.1">
    <property type="protein sequence ID" value="G21351.1:cds"/>
    <property type="gene ID" value="G21351"/>
</dbReference>
<dbReference type="PROSITE" id="PS50157">
    <property type="entry name" value="ZINC_FINGER_C2H2_2"/>
    <property type="match status" value="2"/>
</dbReference>
<dbReference type="PANTHER" id="PTHR16515">
    <property type="entry name" value="PR DOMAIN ZINC FINGER PROTEIN"/>
    <property type="match status" value="1"/>
</dbReference>
<evidence type="ECO:0000256" key="2">
    <source>
        <dbReference type="ARBA" id="ARBA00022723"/>
    </source>
</evidence>
<dbReference type="GO" id="GO:0010468">
    <property type="term" value="P:regulation of gene expression"/>
    <property type="evidence" value="ECO:0007669"/>
    <property type="project" value="TreeGrafter"/>
</dbReference>
<dbReference type="GO" id="GO:0008270">
    <property type="term" value="F:zinc ion binding"/>
    <property type="evidence" value="ECO:0007669"/>
    <property type="project" value="UniProtKB-KW"/>
</dbReference>
<dbReference type="PANTHER" id="PTHR16515:SF49">
    <property type="entry name" value="GASTRULA ZINC FINGER PROTEIN XLCGF49.1-LIKE-RELATED"/>
    <property type="match status" value="1"/>
</dbReference>
<dbReference type="OMA" id="WTRNECT"/>
<dbReference type="Pfam" id="PF00096">
    <property type="entry name" value="zf-C2H2"/>
    <property type="match status" value="2"/>
</dbReference>
<evidence type="ECO:0000256" key="7">
    <source>
        <dbReference type="PROSITE-ProRule" id="PRU00042"/>
    </source>
</evidence>
<dbReference type="PROSITE" id="PS00028">
    <property type="entry name" value="ZINC_FINGER_C2H2_1"/>
    <property type="match status" value="2"/>
</dbReference>
<evidence type="ECO:0000259" key="8">
    <source>
        <dbReference type="PROSITE" id="PS50157"/>
    </source>
</evidence>
<dbReference type="OrthoDB" id="6158833at2759"/>
<feature type="domain" description="C2H2-type" evidence="8">
    <location>
        <begin position="34"/>
        <end position="57"/>
    </location>
</feature>
<dbReference type="AlphaFoldDB" id="A0A8W8JWG0"/>
<accession>A0A8W8JWG0</accession>
<name>A0A8W8JWG0_MAGGI</name>
<dbReference type="FunFam" id="3.30.160.60:FF:000481">
    <property type="entry name" value="zinc finger protein 236"/>
    <property type="match status" value="1"/>
</dbReference>
<reference evidence="9" key="1">
    <citation type="submission" date="2022-08" db="UniProtKB">
        <authorList>
            <consortium name="EnsemblMetazoa"/>
        </authorList>
    </citation>
    <scope>IDENTIFICATION</scope>
    <source>
        <strain evidence="9">05x7-T-G4-1.051#20</strain>
    </source>
</reference>
<dbReference type="Proteomes" id="UP000005408">
    <property type="component" value="Unassembled WGS sequence"/>
</dbReference>
<evidence type="ECO:0000313" key="9">
    <source>
        <dbReference type="EnsemblMetazoa" id="G21351.1:cds"/>
    </source>
</evidence>
<keyword evidence="6" id="KW-0539">Nucleus</keyword>
<evidence type="ECO:0000256" key="3">
    <source>
        <dbReference type="ARBA" id="ARBA00022737"/>
    </source>
</evidence>
<dbReference type="FunFam" id="3.30.160.60:FF:000145">
    <property type="entry name" value="Zinc finger protein 574"/>
    <property type="match status" value="1"/>
</dbReference>
<dbReference type="InterPro" id="IPR036236">
    <property type="entry name" value="Znf_C2H2_sf"/>
</dbReference>